<evidence type="ECO:0000313" key="2">
    <source>
        <dbReference type="Proteomes" id="UP000441925"/>
    </source>
</evidence>
<comment type="caution">
    <text evidence="1">The sequence shown here is derived from an EMBL/GenBank/DDBJ whole genome shotgun (WGS) entry which is preliminary data.</text>
</comment>
<dbReference type="RefSeq" id="WP_154539352.1">
    <property type="nucleotide sequence ID" value="NZ_JAXDSU010000002.1"/>
</dbReference>
<name>A0A6N7VD09_9FIRM</name>
<accession>A0A6N7VD09</accession>
<protein>
    <submittedName>
        <fullName evidence="1">Uncharacterized protein</fullName>
    </submittedName>
</protein>
<dbReference type="Proteomes" id="UP000441925">
    <property type="component" value="Unassembled WGS sequence"/>
</dbReference>
<keyword evidence="2" id="KW-1185">Reference proteome</keyword>
<dbReference type="EMBL" id="VULQ01000002">
    <property type="protein sequence ID" value="MSS77328.1"/>
    <property type="molecule type" value="Genomic_DNA"/>
</dbReference>
<reference evidence="1 2" key="1">
    <citation type="submission" date="2019-08" db="EMBL/GenBank/DDBJ databases">
        <title>In-depth cultivation of the pig gut microbiome towards novel bacterial diversity and tailored functional studies.</title>
        <authorList>
            <person name="Wylensek D."/>
            <person name="Hitch T.C.A."/>
            <person name="Clavel T."/>
        </authorList>
    </citation>
    <scope>NUCLEOTIDE SEQUENCE [LARGE SCALE GENOMIC DNA]</scope>
    <source>
        <strain evidence="1 2">WCA-380-WT-2B</strain>
    </source>
</reference>
<dbReference type="AlphaFoldDB" id="A0A6N7VD09"/>
<organism evidence="1 2">
    <name type="scientific">Anaerococcus porci</name>
    <dbReference type="NCBI Taxonomy" id="2652269"/>
    <lineage>
        <taxon>Bacteria</taxon>
        <taxon>Bacillati</taxon>
        <taxon>Bacillota</taxon>
        <taxon>Tissierellia</taxon>
        <taxon>Tissierellales</taxon>
        <taxon>Peptoniphilaceae</taxon>
        <taxon>Anaerococcus</taxon>
    </lineage>
</organism>
<gene>
    <name evidence="1" type="ORF">FYJ26_02655</name>
</gene>
<sequence length="234" mass="28285">MKVIIFKDGKAFFYEGKNSFEIRKNLKKLSYYKFGESNESDRIKLLIENDKDDEILRLLVILSPIFITIFDNSNDLSFFKEYLKHSNFTYGLYPNFFEGFDRDKYFEFYKGHEKNEDIVLNFDNTIVFTINYIEDKYIVSLIALIEVLFNKYNRRVLIDYFKEIRNDIVINGRRSILANDIYAFYLSKYLINWALDLMKIVRYKDKKNFELIRPIYELSNNLKRPIIKKSNKNQ</sequence>
<proteinExistence type="predicted"/>
<evidence type="ECO:0000313" key="1">
    <source>
        <dbReference type="EMBL" id="MSS77328.1"/>
    </source>
</evidence>